<feature type="chain" id="PRO_5041720231" evidence="1">
    <location>
        <begin position="22"/>
        <end position="592"/>
    </location>
</feature>
<dbReference type="FunFam" id="3.60.21.10:FF:000043">
    <property type="entry name" value="Ser/Thr protein phosphatase family"/>
    <property type="match status" value="1"/>
</dbReference>
<dbReference type="InterPro" id="IPR053828">
    <property type="entry name" value="Nucleosidase_C"/>
</dbReference>
<dbReference type="GO" id="GO:0009166">
    <property type="term" value="P:nucleotide catabolic process"/>
    <property type="evidence" value="ECO:0007669"/>
    <property type="project" value="InterPro"/>
</dbReference>
<dbReference type="SUPFAM" id="SSF55816">
    <property type="entry name" value="5'-nucleotidase (syn. UDP-sugar hydrolase), C-terminal domain"/>
    <property type="match status" value="1"/>
</dbReference>
<dbReference type="Gene3D" id="3.90.780.10">
    <property type="entry name" value="5'-Nucleotidase, C-terminal domain"/>
    <property type="match status" value="2"/>
</dbReference>
<dbReference type="GO" id="GO:0005829">
    <property type="term" value="C:cytosol"/>
    <property type="evidence" value="ECO:0007669"/>
    <property type="project" value="TreeGrafter"/>
</dbReference>
<gene>
    <name evidence="4" type="ORF">A9F13_08g00077</name>
</gene>
<evidence type="ECO:0000259" key="2">
    <source>
        <dbReference type="Pfam" id="PF00149"/>
    </source>
</evidence>
<dbReference type="PIRSF" id="PIRSF017316">
    <property type="entry name" value="Pesterase_C1039"/>
    <property type="match status" value="1"/>
</dbReference>
<dbReference type="EMBL" id="LYUB02000008">
    <property type="protein sequence ID" value="OVF08325.1"/>
    <property type="molecule type" value="Genomic_DNA"/>
</dbReference>
<dbReference type="PANTHER" id="PTHR11575">
    <property type="entry name" value="5'-NUCLEOTIDASE-RELATED"/>
    <property type="match status" value="1"/>
</dbReference>
<keyword evidence="1" id="KW-0732">Signal</keyword>
<sequence length="592" mass="67757">MFSPLALVSFLLLLFKSPVQQSQQKRPLVFSDINFLHTTDTHGWYSGHINQKTYDADWGDFVSFASHMKEKAAEQGQDLLLVDSGDRHDGNGLSDITVPNGEKSLPIFMQQHYDIITLGNHELYLAENSAQEVDLLIPHYKEKYICSNVEFEKNGTWHPFGTKYRYFSTPIQGARVLSFAFLFDFNRNNVKTKVTPIVDAIEQDWFQEVLDMYPPESVDLLLIVGHLPITRKWSEVGVLHAKLRTYYPDTKIQYFGGHSHIRDFVVYDEKSTGLQSGRFCETVGFLSLNLSSSDLDARERYFRSYIDFNTDSFEFHSGAGGDFETKKGKEVSQLIRQTRKDLNLDMRLGEVAQNYYMDYVPISHPHSIFRLLTKRVLPSLHPQGNISVNEERIIIINTGSIRYDLYKGNYTVDSHYIVSPFQNEWVRISLPKRLAVKISPLLNRNDYIASAGSGTFSNSDLRPPHQRFMENKISASKFSAAQIPMVRPGVFAPESTAGKLSKGYVTHDDFGTDGDDTRHRPVINYPIPNVVQSMEFQKSNPDAPVDVVFYSFLLPNIEWAMKELKHAMPQVDFYSAKYLGLLLDEYVQKNEV</sequence>
<dbReference type="GO" id="GO:0005576">
    <property type="term" value="C:extracellular region"/>
    <property type="evidence" value="ECO:0007669"/>
    <property type="project" value="UniProtKB-ARBA"/>
</dbReference>
<feature type="domain" description="Putative 5'-nucleotidase C-terminal" evidence="3">
    <location>
        <begin position="354"/>
        <end position="557"/>
    </location>
</feature>
<reference evidence="4 5" key="1">
    <citation type="submission" date="2017-04" db="EMBL/GenBank/DDBJ databases">
        <title>Draft genome of the yeast Clavispora lusitaniae type strain CBS 6936.</title>
        <authorList>
            <person name="Durrens P."/>
            <person name="Klopp C."/>
            <person name="Biteau N."/>
            <person name="Fitton-Ouhabi V."/>
            <person name="Dementhon K."/>
            <person name="Accoceberry I."/>
            <person name="Sherman D.J."/>
            <person name="Noel T."/>
        </authorList>
    </citation>
    <scope>NUCLEOTIDE SEQUENCE [LARGE SCALE GENOMIC DNA]</scope>
    <source>
        <strain evidence="4 5">CBS 6936</strain>
    </source>
</reference>
<dbReference type="InterPro" id="IPR006179">
    <property type="entry name" value="5_nucleotidase/apyrase"/>
</dbReference>
<dbReference type="Gene3D" id="3.60.21.10">
    <property type="match status" value="1"/>
</dbReference>
<feature type="signal peptide" evidence="1">
    <location>
        <begin position="1"/>
        <end position="21"/>
    </location>
</feature>
<evidence type="ECO:0000313" key="5">
    <source>
        <dbReference type="Proteomes" id="UP000195602"/>
    </source>
</evidence>
<dbReference type="Pfam" id="PF00149">
    <property type="entry name" value="Metallophos"/>
    <property type="match status" value="1"/>
</dbReference>
<feature type="domain" description="Calcineurin-like phosphoesterase" evidence="2">
    <location>
        <begin position="34"/>
        <end position="261"/>
    </location>
</feature>
<dbReference type="Pfam" id="PF21953">
    <property type="entry name" value="NadN_nucleosid_C"/>
    <property type="match status" value="1"/>
</dbReference>
<name>A0AA91PZW8_CLALS</name>
<dbReference type="CDD" id="cd07407">
    <property type="entry name" value="MPP_YHR202W_N"/>
    <property type="match status" value="1"/>
</dbReference>
<dbReference type="SUPFAM" id="SSF56300">
    <property type="entry name" value="Metallo-dependent phosphatases"/>
    <property type="match status" value="1"/>
</dbReference>
<evidence type="ECO:0000313" key="4">
    <source>
        <dbReference type="EMBL" id="OVF08325.1"/>
    </source>
</evidence>
<dbReference type="InterPro" id="IPR041823">
    <property type="entry name" value="YHR202W_N"/>
</dbReference>
<evidence type="ECO:0000256" key="1">
    <source>
        <dbReference type="SAM" id="SignalP"/>
    </source>
</evidence>
<protein>
    <submittedName>
        <fullName evidence="4">Nucleotidase protein</fullName>
    </submittedName>
</protein>
<organism evidence="4 5">
    <name type="scientific">Clavispora lusitaniae</name>
    <name type="common">Candida lusitaniae</name>
    <dbReference type="NCBI Taxonomy" id="36911"/>
    <lineage>
        <taxon>Eukaryota</taxon>
        <taxon>Fungi</taxon>
        <taxon>Dikarya</taxon>
        <taxon>Ascomycota</taxon>
        <taxon>Saccharomycotina</taxon>
        <taxon>Pichiomycetes</taxon>
        <taxon>Metschnikowiaceae</taxon>
        <taxon>Clavispora</taxon>
    </lineage>
</organism>
<dbReference type="InterPro" id="IPR014485">
    <property type="entry name" value="Pesterase_C1039"/>
</dbReference>
<comment type="caution">
    <text evidence="4">The sequence shown here is derived from an EMBL/GenBank/DDBJ whole genome shotgun (WGS) entry which is preliminary data.</text>
</comment>
<dbReference type="Proteomes" id="UP000195602">
    <property type="component" value="Unassembled WGS sequence"/>
</dbReference>
<dbReference type="AlphaFoldDB" id="A0AA91PZW8"/>
<accession>A0AA91PZW8</accession>
<dbReference type="PANTHER" id="PTHR11575:SF22">
    <property type="entry name" value="ADL392WP"/>
    <property type="match status" value="1"/>
</dbReference>
<dbReference type="InterPro" id="IPR004843">
    <property type="entry name" value="Calcineurin-like_PHP"/>
</dbReference>
<dbReference type="KEGG" id="clus:A9F13_08g00077"/>
<dbReference type="GO" id="GO:0016787">
    <property type="term" value="F:hydrolase activity"/>
    <property type="evidence" value="ECO:0007669"/>
    <property type="project" value="InterPro"/>
</dbReference>
<dbReference type="InterPro" id="IPR036907">
    <property type="entry name" value="5'-Nucleotdase_C_sf"/>
</dbReference>
<evidence type="ECO:0000259" key="3">
    <source>
        <dbReference type="Pfam" id="PF21953"/>
    </source>
</evidence>
<dbReference type="InterPro" id="IPR029052">
    <property type="entry name" value="Metallo-depent_PP-like"/>
</dbReference>
<proteinExistence type="predicted"/>